<evidence type="ECO:0000313" key="1">
    <source>
        <dbReference type="EnsemblPlants" id="LPERR08G10540.1"/>
    </source>
</evidence>
<sequence>MLYLGADVRLAWRALAKPVHLELGGTSFPDELCIEAVAAVSSFLRLVVYLGRRALRGDRCLNNQNLHVARCVDLGLLLLSPVLHHRVVLVDNNTRDGGR</sequence>
<dbReference type="Proteomes" id="UP000032180">
    <property type="component" value="Chromosome 8"/>
</dbReference>
<dbReference type="AlphaFoldDB" id="A0A0D9X7A0"/>
<reference evidence="2" key="2">
    <citation type="submission" date="2013-12" db="EMBL/GenBank/DDBJ databases">
        <authorList>
            <person name="Yu Y."/>
            <person name="Lee S."/>
            <person name="de Baynast K."/>
            <person name="Wissotski M."/>
            <person name="Liu L."/>
            <person name="Talag J."/>
            <person name="Goicoechea J."/>
            <person name="Angelova A."/>
            <person name="Jetty R."/>
            <person name="Kudrna D."/>
            <person name="Golser W."/>
            <person name="Rivera L."/>
            <person name="Zhang J."/>
            <person name="Wing R."/>
        </authorList>
    </citation>
    <scope>NUCLEOTIDE SEQUENCE</scope>
</reference>
<reference evidence="1" key="3">
    <citation type="submission" date="2015-04" db="UniProtKB">
        <authorList>
            <consortium name="EnsemblPlants"/>
        </authorList>
    </citation>
    <scope>IDENTIFICATION</scope>
</reference>
<evidence type="ECO:0000313" key="2">
    <source>
        <dbReference type="Proteomes" id="UP000032180"/>
    </source>
</evidence>
<organism evidence="1 2">
    <name type="scientific">Leersia perrieri</name>
    <dbReference type="NCBI Taxonomy" id="77586"/>
    <lineage>
        <taxon>Eukaryota</taxon>
        <taxon>Viridiplantae</taxon>
        <taxon>Streptophyta</taxon>
        <taxon>Embryophyta</taxon>
        <taxon>Tracheophyta</taxon>
        <taxon>Spermatophyta</taxon>
        <taxon>Magnoliopsida</taxon>
        <taxon>Liliopsida</taxon>
        <taxon>Poales</taxon>
        <taxon>Poaceae</taxon>
        <taxon>BOP clade</taxon>
        <taxon>Oryzoideae</taxon>
        <taxon>Oryzeae</taxon>
        <taxon>Oryzinae</taxon>
        <taxon>Leersia</taxon>
    </lineage>
</organism>
<dbReference type="Gramene" id="LPERR08G10540.1">
    <property type="protein sequence ID" value="LPERR08G10540.1"/>
    <property type="gene ID" value="LPERR08G10540"/>
</dbReference>
<protein>
    <submittedName>
        <fullName evidence="1">Uncharacterized protein</fullName>
    </submittedName>
</protein>
<accession>A0A0D9X7A0</accession>
<dbReference type="HOGENOM" id="CLU_2323830_0_0_1"/>
<dbReference type="EnsemblPlants" id="LPERR08G10540.1">
    <property type="protein sequence ID" value="LPERR08G10540.1"/>
    <property type="gene ID" value="LPERR08G10540"/>
</dbReference>
<proteinExistence type="predicted"/>
<reference evidence="1 2" key="1">
    <citation type="submission" date="2012-08" db="EMBL/GenBank/DDBJ databases">
        <title>Oryza genome evolution.</title>
        <authorList>
            <person name="Wing R.A."/>
        </authorList>
    </citation>
    <scope>NUCLEOTIDE SEQUENCE</scope>
</reference>
<keyword evidence="2" id="KW-1185">Reference proteome</keyword>
<name>A0A0D9X7A0_9ORYZ</name>